<evidence type="ECO:0000313" key="4">
    <source>
        <dbReference type="Proteomes" id="UP000092018"/>
    </source>
</evidence>
<dbReference type="EMBL" id="CP016177">
    <property type="protein sequence ID" value="ANO32510.1"/>
    <property type="molecule type" value="Genomic_DNA"/>
</dbReference>
<dbReference type="Pfam" id="PF13410">
    <property type="entry name" value="GST_C_2"/>
    <property type="match status" value="1"/>
</dbReference>
<dbReference type="KEGG" id="vbr:A6E01_04580"/>
<dbReference type="PROSITE" id="PS50405">
    <property type="entry name" value="GST_CTER"/>
    <property type="match status" value="1"/>
</dbReference>
<organism evidence="3 4">
    <name type="scientific">Vibrio breoganii</name>
    <dbReference type="NCBI Taxonomy" id="553239"/>
    <lineage>
        <taxon>Bacteria</taxon>
        <taxon>Pseudomonadati</taxon>
        <taxon>Pseudomonadota</taxon>
        <taxon>Gammaproteobacteria</taxon>
        <taxon>Vibrionales</taxon>
        <taxon>Vibrionaceae</taxon>
        <taxon>Vibrio</taxon>
    </lineage>
</organism>
<protein>
    <submittedName>
        <fullName evidence="3">Glutathione S-transferase</fullName>
    </submittedName>
</protein>
<dbReference type="GO" id="GO:0005737">
    <property type="term" value="C:cytoplasm"/>
    <property type="evidence" value="ECO:0007669"/>
    <property type="project" value="TreeGrafter"/>
</dbReference>
<evidence type="ECO:0000259" key="2">
    <source>
        <dbReference type="PROSITE" id="PS50405"/>
    </source>
</evidence>
<dbReference type="InterPro" id="IPR004045">
    <property type="entry name" value="Glutathione_S-Trfase_N"/>
</dbReference>
<dbReference type="SUPFAM" id="SSF47616">
    <property type="entry name" value="GST C-terminal domain-like"/>
    <property type="match status" value="1"/>
</dbReference>
<reference evidence="3 4" key="1">
    <citation type="submission" date="2016-06" db="EMBL/GenBank/DDBJ databases">
        <title>Adaptive Radiation by Waves of Gene Transfer Leads to Fine-Scale Resource Partitioning in Marine Microbes.</title>
        <authorList>
            <person name="Hehemann J.-H."/>
            <person name="Arevalo P."/>
            <person name="Datta M.S."/>
            <person name="Yu X."/>
            <person name="Corzett C."/>
            <person name="Henschel A."/>
            <person name="Preheim S.P."/>
            <person name="Timberlake S."/>
            <person name="Alm E.J."/>
            <person name="Polz M.F."/>
        </authorList>
    </citation>
    <scope>NUCLEOTIDE SEQUENCE [LARGE SCALE GENOMIC DNA]</scope>
    <source>
        <strain evidence="3 4">FF50</strain>
    </source>
</reference>
<dbReference type="SFLD" id="SFLDS00019">
    <property type="entry name" value="Glutathione_Transferase_(cytos"/>
    <property type="match status" value="1"/>
</dbReference>
<name>A0AAN1CRG8_9VIBR</name>
<dbReference type="InterPro" id="IPR036249">
    <property type="entry name" value="Thioredoxin-like_sf"/>
</dbReference>
<dbReference type="PANTHER" id="PTHR43968">
    <property type="match status" value="1"/>
</dbReference>
<dbReference type="InterPro" id="IPR010987">
    <property type="entry name" value="Glutathione-S-Trfase_C-like"/>
</dbReference>
<dbReference type="GeneID" id="77306103"/>
<dbReference type="Gene3D" id="3.40.30.10">
    <property type="entry name" value="Glutaredoxin"/>
    <property type="match status" value="1"/>
</dbReference>
<dbReference type="AlphaFoldDB" id="A0AAN1CRG8"/>
<feature type="domain" description="GST N-terminal" evidence="1">
    <location>
        <begin position="1"/>
        <end position="84"/>
    </location>
</feature>
<dbReference type="SUPFAM" id="SSF52833">
    <property type="entry name" value="Thioredoxin-like"/>
    <property type="match status" value="1"/>
</dbReference>
<dbReference type="InterPro" id="IPR040079">
    <property type="entry name" value="Glutathione_S-Trfase"/>
</dbReference>
<evidence type="ECO:0000313" key="3">
    <source>
        <dbReference type="EMBL" id="ANO32510.1"/>
    </source>
</evidence>
<dbReference type="Pfam" id="PF13417">
    <property type="entry name" value="GST_N_3"/>
    <property type="match status" value="1"/>
</dbReference>
<dbReference type="InterPro" id="IPR050983">
    <property type="entry name" value="GST_Omega/HSP26"/>
</dbReference>
<dbReference type="Gene3D" id="1.20.1050.10">
    <property type="match status" value="1"/>
</dbReference>
<dbReference type="PANTHER" id="PTHR43968:SF6">
    <property type="entry name" value="GLUTATHIONE S-TRANSFERASE OMEGA"/>
    <property type="match status" value="1"/>
</dbReference>
<dbReference type="Proteomes" id="UP000092018">
    <property type="component" value="Chromosome 1"/>
</dbReference>
<dbReference type="RefSeq" id="WP_017029641.1">
    <property type="nucleotide sequence ID" value="NZ_AP024864.1"/>
</dbReference>
<feature type="domain" description="GST C-terminal" evidence="2">
    <location>
        <begin position="86"/>
        <end position="217"/>
    </location>
</feature>
<sequence>MPILYSLQHCPYAMRARTALIKANQQVLIRAIKLDNKPNEMLLASPKGSVPVLVLTKNETGAAVVLEESLEIMLWALRQDDPDNLLRREDPQALPWMTSFITEFEHTFIPLFDAYSCAKRYHNDNLQECREACEEYVSSLEARLSKHPYLFSENESLVDIALFPFMRKFAKVDKQRFRQSPYPNLRKWLNDYLQSSLFSMVMQQHELWLDNRKDCYLARNRAI</sequence>
<accession>A0AAN1CRG8</accession>
<dbReference type="InterPro" id="IPR036282">
    <property type="entry name" value="Glutathione-S-Trfase_C_sf"/>
</dbReference>
<evidence type="ECO:0000259" key="1">
    <source>
        <dbReference type="PROSITE" id="PS50404"/>
    </source>
</evidence>
<dbReference type="CDD" id="cd03196">
    <property type="entry name" value="GST_C_5"/>
    <property type="match status" value="1"/>
</dbReference>
<proteinExistence type="predicted"/>
<dbReference type="PROSITE" id="PS50404">
    <property type="entry name" value="GST_NTER"/>
    <property type="match status" value="1"/>
</dbReference>
<gene>
    <name evidence="3" type="ORF">A6E01_04580</name>
</gene>